<dbReference type="InterPro" id="IPR006579">
    <property type="entry name" value="Pre_C2HC_dom"/>
</dbReference>
<feature type="domain" description="Pre-C2HC" evidence="1">
    <location>
        <begin position="50"/>
        <end position="97"/>
    </location>
</feature>
<dbReference type="OrthoDB" id="8123891at2759"/>
<accession>A0A4Y2BND5</accession>
<organism evidence="2 3">
    <name type="scientific">Araneus ventricosus</name>
    <name type="common">Orbweaver spider</name>
    <name type="synonym">Epeira ventricosa</name>
    <dbReference type="NCBI Taxonomy" id="182803"/>
    <lineage>
        <taxon>Eukaryota</taxon>
        <taxon>Metazoa</taxon>
        <taxon>Ecdysozoa</taxon>
        <taxon>Arthropoda</taxon>
        <taxon>Chelicerata</taxon>
        <taxon>Arachnida</taxon>
        <taxon>Araneae</taxon>
        <taxon>Araneomorphae</taxon>
        <taxon>Entelegynae</taxon>
        <taxon>Araneoidea</taxon>
        <taxon>Araneidae</taxon>
        <taxon>Araneus</taxon>
    </lineage>
</organism>
<evidence type="ECO:0000259" key="1">
    <source>
        <dbReference type="Pfam" id="PF07530"/>
    </source>
</evidence>
<dbReference type="Proteomes" id="UP000499080">
    <property type="component" value="Unassembled WGS sequence"/>
</dbReference>
<proteinExistence type="predicted"/>
<evidence type="ECO:0000313" key="3">
    <source>
        <dbReference type="Proteomes" id="UP000499080"/>
    </source>
</evidence>
<dbReference type="Pfam" id="PF07530">
    <property type="entry name" value="PRE_C2HC"/>
    <property type="match status" value="1"/>
</dbReference>
<name>A0A4Y2BND5_ARAVE</name>
<comment type="caution">
    <text evidence="2">The sequence shown here is derived from an EMBL/GenBank/DDBJ whole genome shotgun (WGS) entry which is preliminary data.</text>
</comment>
<sequence length="114" mass="13152">MHVSTTSSKDHRELTEYLDKQEIQYYVVPSRAENPIKTIIKGLPPYTTTDEIKEGLIAKGFKVAKVNQLRRFKDKKPHPIFQVHLLKSENVKGIYNLDSRTTSLLKLKSTNVKQ</sequence>
<dbReference type="EMBL" id="BGPR01000090">
    <property type="protein sequence ID" value="GBL92945.1"/>
    <property type="molecule type" value="Genomic_DNA"/>
</dbReference>
<protein>
    <recommendedName>
        <fullName evidence="1">Pre-C2HC domain-containing protein</fullName>
    </recommendedName>
</protein>
<evidence type="ECO:0000313" key="2">
    <source>
        <dbReference type="EMBL" id="GBL92945.1"/>
    </source>
</evidence>
<gene>
    <name evidence="2" type="ORF">AVEN_54597_1</name>
</gene>
<reference evidence="2 3" key="1">
    <citation type="journal article" date="2019" name="Sci. Rep.">
        <title>Orb-weaving spider Araneus ventricosus genome elucidates the spidroin gene catalogue.</title>
        <authorList>
            <person name="Kono N."/>
            <person name="Nakamura H."/>
            <person name="Ohtoshi R."/>
            <person name="Moran D.A.P."/>
            <person name="Shinohara A."/>
            <person name="Yoshida Y."/>
            <person name="Fujiwara M."/>
            <person name="Mori M."/>
            <person name="Tomita M."/>
            <person name="Arakawa K."/>
        </authorList>
    </citation>
    <scope>NUCLEOTIDE SEQUENCE [LARGE SCALE GENOMIC DNA]</scope>
</reference>
<dbReference type="AlphaFoldDB" id="A0A4Y2BND5"/>
<keyword evidence="3" id="KW-1185">Reference proteome</keyword>